<accession>A0A9W4INU2</accession>
<evidence type="ECO:0000313" key="3">
    <source>
        <dbReference type="Proteomes" id="UP001152649"/>
    </source>
</evidence>
<comment type="caution">
    <text evidence="2">The sequence shown here is derived from an EMBL/GenBank/DDBJ whole genome shotgun (WGS) entry which is preliminary data.</text>
</comment>
<dbReference type="OrthoDB" id="3527137at2759"/>
<dbReference type="InterPro" id="IPR056672">
    <property type="entry name" value="DUF7770"/>
</dbReference>
<proteinExistence type="predicted"/>
<organism evidence="2 3">
    <name type="scientific">Penicillium salamii</name>
    <dbReference type="NCBI Taxonomy" id="1612424"/>
    <lineage>
        <taxon>Eukaryota</taxon>
        <taxon>Fungi</taxon>
        <taxon>Dikarya</taxon>
        <taxon>Ascomycota</taxon>
        <taxon>Pezizomycotina</taxon>
        <taxon>Eurotiomycetes</taxon>
        <taxon>Eurotiomycetidae</taxon>
        <taxon>Eurotiales</taxon>
        <taxon>Aspergillaceae</taxon>
        <taxon>Penicillium</taxon>
    </lineage>
</organism>
<keyword evidence="3" id="KW-1185">Reference proteome</keyword>
<evidence type="ECO:0000313" key="2">
    <source>
        <dbReference type="EMBL" id="CAG8334586.1"/>
    </source>
</evidence>
<dbReference type="Proteomes" id="UP001152649">
    <property type="component" value="Unassembled WGS sequence"/>
</dbReference>
<gene>
    <name evidence="2" type="ORF">PSALAMII_LOCUS2678</name>
</gene>
<name>A0A9W4INU2_9EURO</name>
<protein>
    <recommendedName>
        <fullName evidence="1">DUF7770 domain-containing protein</fullName>
    </recommendedName>
</protein>
<sequence length="180" mass="19923">MSDFQPIHFVPAARQSQMSAMTVERIIAVPHEKITTENIGSTNHWCLYLATSSRTSIRVDCQPSHTVPGTVLRGGSKANLVISELACETDTYAQEKFYLDVAAGLTMGDILGAITRNGRHKYEFDENGVGCRFWTTDQIDLLYRHQIVTDASQVANAKAGILKLWPDQTPLALDQGAYYS</sequence>
<dbReference type="EMBL" id="CAJVPG010000108">
    <property type="protein sequence ID" value="CAG8334586.1"/>
    <property type="molecule type" value="Genomic_DNA"/>
</dbReference>
<reference evidence="2" key="1">
    <citation type="submission" date="2021-07" db="EMBL/GenBank/DDBJ databases">
        <authorList>
            <person name="Branca A.L. A."/>
        </authorList>
    </citation>
    <scope>NUCLEOTIDE SEQUENCE</scope>
</reference>
<dbReference type="AlphaFoldDB" id="A0A9W4INU2"/>
<dbReference type="Pfam" id="PF24968">
    <property type="entry name" value="DUF7770"/>
    <property type="match status" value="1"/>
</dbReference>
<evidence type="ECO:0000259" key="1">
    <source>
        <dbReference type="Pfam" id="PF24968"/>
    </source>
</evidence>
<feature type="domain" description="DUF7770" evidence="1">
    <location>
        <begin position="26"/>
        <end position="179"/>
    </location>
</feature>